<gene>
    <name evidence="3" type="ORF">H4R34_004005</name>
</gene>
<sequence>MTASPVKQFPYELERLSWIDAEMTRNIEHTYCYCGADYAKVVIVQLVLYHFTQTQPGTKFFQFKDAICSFIDRHWSDIQPNKKRATTWRNTISAVLSTHPSVFVSGLDEVGQPGFWGLKVIQPPDKLPFKKEIKPKSKLKAKPASPSPAKTPKPQPKLKHKEPAEPTQPPTPSVPPTKPTPKPAVQSVKSARINEGSKAAAFIVQESAPSKALGLSHSKDMSLSPLSMSSLTSLSSCSALSSPTDSELQLEPPTEVIPKDPPSALTGALVMMPNSEPETTTNNTVASAVESLPTRKRGLSDTADAHPNGEQTSVKKLRTVATLASEEMALATIVEPRPDPSTVTLMSPEEMAMWYETLQNMTVPLPPKLARLRRKLRVRCLQSRLGLDQLNMEAQVVQSLEQGIAESSTLCSPGAEPIAASNDHIDTTGETAEPIIQSDADRHTKAKVAAIPYYQSFASRLYGQVLKRHTLGATQAWTSPFLARKLKPFIRRDYETTPTKLKLLEQIARRDGATSQPRRYPIDYCYFQQCHLEQVNALLSRAFWPDIDMNEALLNPEYSVVVLYKRLVIGCAFMTPDAYLTYITVAPGWEGAGIGSFMLYHLNQVSVGKDITLHVSANNPAMILYQGYGFKPEQFIVNFYDKYLPEDSRLSKNAFLLRLRR</sequence>
<accession>A0A9W8E8J4</accession>
<dbReference type="Proteomes" id="UP001151582">
    <property type="component" value="Unassembled WGS sequence"/>
</dbReference>
<feature type="compositionally biased region" description="Low complexity" evidence="1">
    <location>
        <begin position="235"/>
        <end position="246"/>
    </location>
</feature>
<feature type="compositionally biased region" description="Pro residues" evidence="1">
    <location>
        <begin position="145"/>
        <end position="155"/>
    </location>
</feature>
<dbReference type="SUPFAM" id="SSF55729">
    <property type="entry name" value="Acyl-CoA N-acyltransferases (Nat)"/>
    <property type="match status" value="1"/>
</dbReference>
<feature type="domain" description="N-acetyltransferase" evidence="2">
    <location>
        <begin position="522"/>
        <end position="661"/>
    </location>
</feature>
<dbReference type="Pfam" id="PF13508">
    <property type="entry name" value="Acetyltransf_7"/>
    <property type="match status" value="1"/>
</dbReference>
<dbReference type="OrthoDB" id="4080456at2759"/>
<dbReference type="PROSITE" id="PS51186">
    <property type="entry name" value="GNAT"/>
    <property type="match status" value="1"/>
</dbReference>
<protein>
    <recommendedName>
        <fullName evidence="2">N-acetyltransferase domain-containing protein</fullName>
    </recommendedName>
</protein>
<feature type="compositionally biased region" description="Pro residues" evidence="1">
    <location>
        <begin position="166"/>
        <end position="182"/>
    </location>
</feature>
<dbReference type="EMBL" id="JANBQB010000438">
    <property type="protein sequence ID" value="KAJ1976366.1"/>
    <property type="molecule type" value="Genomic_DNA"/>
</dbReference>
<dbReference type="GO" id="GO:0016747">
    <property type="term" value="F:acyltransferase activity, transferring groups other than amino-acyl groups"/>
    <property type="evidence" value="ECO:0007669"/>
    <property type="project" value="InterPro"/>
</dbReference>
<evidence type="ECO:0000259" key="2">
    <source>
        <dbReference type="PROSITE" id="PS51186"/>
    </source>
</evidence>
<organism evidence="3 4">
    <name type="scientific">Dimargaris verticillata</name>
    <dbReference type="NCBI Taxonomy" id="2761393"/>
    <lineage>
        <taxon>Eukaryota</taxon>
        <taxon>Fungi</taxon>
        <taxon>Fungi incertae sedis</taxon>
        <taxon>Zoopagomycota</taxon>
        <taxon>Kickxellomycotina</taxon>
        <taxon>Dimargaritomycetes</taxon>
        <taxon>Dimargaritales</taxon>
        <taxon>Dimargaritaceae</taxon>
        <taxon>Dimargaris</taxon>
    </lineage>
</organism>
<comment type="caution">
    <text evidence="3">The sequence shown here is derived from an EMBL/GenBank/DDBJ whole genome shotgun (WGS) entry which is preliminary data.</text>
</comment>
<dbReference type="InterPro" id="IPR000182">
    <property type="entry name" value="GNAT_dom"/>
</dbReference>
<keyword evidence="4" id="KW-1185">Reference proteome</keyword>
<feature type="region of interest" description="Disordered" evidence="1">
    <location>
        <begin position="235"/>
        <end position="261"/>
    </location>
</feature>
<feature type="region of interest" description="Disordered" evidence="1">
    <location>
        <begin position="127"/>
        <end position="189"/>
    </location>
</feature>
<evidence type="ECO:0000313" key="4">
    <source>
        <dbReference type="Proteomes" id="UP001151582"/>
    </source>
</evidence>
<dbReference type="InterPro" id="IPR016181">
    <property type="entry name" value="Acyl_CoA_acyltransferase"/>
</dbReference>
<evidence type="ECO:0000256" key="1">
    <source>
        <dbReference type="SAM" id="MobiDB-lite"/>
    </source>
</evidence>
<dbReference type="Gene3D" id="3.90.980.20">
    <property type="match status" value="1"/>
</dbReference>
<dbReference type="AlphaFoldDB" id="A0A9W8E8J4"/>
<dbReference type="Gene3D" id="3.40.630.30">
    <property type="match status" value="1"/>
</dbReference>
<name>A0A9W8E8J4_9FUNG</name>
<evidence type="ECO:0000313" key="3">
    <source>
        <dbReference type="EMBL" id="KAJ1976366.1"/>
    </source>
</evidence>
<reference evidence="3" key="1">
    <citation type="submission" date="2022-07" db="EMBL/GenBank/DDBJ databases">
        <title>Phylogenomic reconstructions and comparative analyses of Kickxellomycotina fungi.</title>
        <authorList>
            <person name="Reynolds N.K."/>
            <person name="Stajich J.E."/>
            <person name="Barry K."/>
            <person name="Grigoriev I.V."/>
            <person name="Crous P."/>
            <person name="Smith M.E."/>
        </authorList>
    </citation>
    <scope>NUCLEOTIDE SEQUENCE</scope>
    <source>
        <strain evidence="3">RSA 567</strain>
    </source>
</reference>
<proteinExistence type="predicted"/>